<keyword evidence="2" id="KW-1185">Reference proteome</keyword>
<protein>
    <recommendedName>
        <fullName evidence="3">SGNH hydrolase-type esterase domain-containing protein</fullName>
    </recommendedName>
</protein>
<evidence type="ECO:0008006" key="3">
    <source>
        <dbReference type="Google" id="ProtNLM"/>
    </source>
</evidence>
<sequence length="296" mass="32599">MLSTVLNRWEDFRDLTSGPKSHLKAVADFLETHPAVIYHGDSWFSTPLYPNLARQSAEAIDGIRMIVGKPGAQAKELFDRKSVQTFARRIADLPFDVLCLSAGGNDLLGDRLIDLFKLWHDGRPAKISAADAFDRIVSNGAFARLRGRYALMLDALLALKKRERPKHVIGHSYVPLHRIGQAGGLTIDNIGLIAILKGDVGPWLYGPMKRVLASPVDAKVFADLLLVNGFKETVLAPLKQQYDGFFDYVDLAQANLNQTQDWYDEIHPTAAGFAQCKALLNAALRAALPQKAGKIA</sequence>
<evidence type="ECO:0000313" key="2">
    <source>
        <dbReference type="Proteomes" id="UP000241074"/>
    </source>
</evidence>
<reference evidence="1 2" key="1">
    <citation type="submission" date="2018-03" db="EMBL/GenBank/DDBJ databases">
        <title>Ahniella affigens gen. nov., sp. nov., a gammaproteobacterium isolated from sandy soil near a stream.</title>
        <authorList>
            <person name="Ko Y."/>
            <person name="Kim J.-H."/>
        </authorList>
    </citation>
    <scope>NUCLEOTIDE SEQUENCE [LARGE SCALE GENOMIC DNA]</scope>
    <source>
        <strain evidence="1 2">D13</strain>
    </source>
</reference>
<dbReference type="OrthoDB" id="6194308at2"/>
<reference evidence="1 2" key="2">
    <citation type="submission" date="2018-03" db="EMBL/GenBank/DDBJ databases">
        <authorList>
            <person name="Keele B.F."/>
        </authorList>
    </citation>
    <scope>NUCLEOTIDE SEQUENCE [LARGE SCALE GENOMIC DNA]</scope>
    <source>
        <strain evidence="1 2">D13</strain>
    </source>
</reference>
<organism evidence="1 2">
    <name type="scientific">Ahniella affigens</name>
    <dbReference type="NCBI Taxonomy" id="2021234"/>
    <lineage>
        <taxon>Bacteria</taxon>
        <taxon>Pseudomonadati</taxon>
        <taxon>Pseudomonadota</taxon>
        <taxon>Gammaproteobacteria</taxon>
        <taxon>Lysobacterales</taxon>
        <taxon>Rhodanobacteraceae</taxon>
        <taxon>Ahniella</taxon>
    </lineage>
</organism>
<evidence type="ECO:0000313" key="1">
    <source>
        <dbReference type="EMBL" id="AVP99104.1"/>
    </source>
</evidence>
<proteinExistence type="predicted"/>
<dbReference type="RefSeq" id="WP_106893023.1">
    <property type="nucleotide sequence ID" value="NZ_CP027860.1"/>
</dbReference>
<dbReference type="Proteomes" id="UP000241074">
    <property type="component" value="Chromosome"/>
</dbReference>
<accession>A0A2P1PWE3</accession>
<dbReference type="AlphaFoldDB" id="A0A2P1PWE3"/>
<gene>
    <name evidence="1" type="ORF">C7S18_18870</name>
</gene>
<dbReference type="EMBL" id="CP027860">
    <property type="protein sequence ID" value="AVP99104.1"/>
    <property type="molecule type" value="Genomic_DNA"/>
</dbReference>
<name>A0A2P1PWE3_9GAMM</name>
<dbReference type="KEGG" id="xba:C7S18_18870"/>